<accession>X7F9H4</accession>
<evidence type="ECO:0000313" key="1">
    <source>
        <dbReference type="EMBL" id="ETX29378.1"/>
    </source>
</evidence>
<dbReference type="AlphaFoldDB" id="X7F9H4"/>
<organism evidence="1 2">
    <name type="scientific">Roseivivax isoporae LMG 25204</name>
    <dbReference type="NCBI Taxonomy" id="1449351"/>
    <lineage>
        <taxon>Bacteria</taxon>
        <taxon>Pseudomonadati</taxon>
        <taxon>Pseudomonadota</taxon>
        <taxon>Alphaproteobacteria</taxon>
        <taxon>Rhodobacterales</taxon>
        <taxon>Roseobacteraceae</taxon>
        <taxon>Roseivivax</taxon>
    </lineage>
</organism>
<dbReference type="OrthoDB" id="3893742at2"/>
<keyword evidence="2" id="KW-1185">Reference proteome</keyword>
<evidence type="ECO:0000313" key="2">
    <source>
        <dbReference type="Proteomes" id="UP000023430"/>
    </source>
</evidence>
<gene>
    <name evidence="1" type="ORF">RISW2_01525</name>
</gene>
<proteinExistence type="predicted"/>
<reference evidence="1 2" key="1">
    <citation type="submission" date="2014-01" db="EMBL/GenBank/DDBJ databases">
        <title>Roseivivax isoporae LMG 25204 Genome Sequencing.</title>
        <authorList>
            <person name="Lai Q."/>
            <person name="Li G."/>
            <person name="Shao Z."/>
        </authorList>
    </citation>
    <scope>NUCLEOTIDE SEQUENCE [LARGE SCALE GENOMIC DNA]</scope>
    <source>
        <strain evidence="1 2">LMG 25204</strain>
    </source>
</reference>
<name>X7F9H4_9RHOB</name>
<dbReference type="PATRIC" id="fig|1449351.3.peg.1729"/>
<comment type="caution">
    <text evidence="1">The sequence shown here is derived from an EMBL/GenBank/DDBJ whole genome shotgun (WGS) entry which is preliminary data.</text>
</comment>
<dbReference type="EMBL" id="JAME01000010">
    <property type="protein sequence ID" value="ETX29378.1"/>
    <property type="molecule type" value="Genomic_DNA"/>
</dbReference>
<dbReference type="RefSeq" id="WP_043769090.1">
    <property type="nucleotide sequence ID" value="NZ_JAME01000010.1"/>
</dbReference>
<dbReference type="Proteomes" id="UP000023430">
    <property type="component" value="Unassembled WGS sequence"/>
</dbReference>
<sequence length="666" mass="72000">MDQTSPDLDRLSATLDQAIVRLEQSRPFAKGRHQGLVFDLVARLMRVAGGAEAVLDRAGRMEAAGLFAGSDWDRPTVLLPQLVAGSLDAADPRRAALETASLMRFLAVATGRVEQHPTLGTDHARHFLTQVLALNLRRFFSFSDEASRARGDRDAESAALLRFVADRIGLRDVLGVLVAEIWRLLEQRPVQVAPVREMIAQIAIALNRHGAEPGAERLGAERLVSALFGPTAETLDDPGVAVYAERLDTLDENGLSREAMGFARSMHDTGLVSDYHATFLTWALDFGDRQLVPEALGLGTTGLDCWRCYSGLVEDLVRRAVTPFTPQAIYGLSAMMDRGVMHGAPIVPALQRVLALDLDPGVRARLELAFGPAVPAETLLVAGALVILGQPLGVGQGANPTCQSARALSMWALNDPDYLLHLVVEAAEADTINMHFEGTPIVSADLPSGLAGAGPIDADPVSVLLVPHLDRIYAEMGRLCAGRDGDPHRWINPEFHGWWVRRDCRVAVDIATGALADYDDFLTGFHQSYHPDYNGGRPLIHPQPAGIAYTDPTGSFVGWHAITILRVAPGRSGEMRVFFYNPNNDSAQDWGNGVVVTTGGHGERHGEGSLPFEAFLSRIYLFHDHAVRPAGVRPVPAEAIARVRDMAVGSWARDRTGARAPVPAQG</sequence>
<dbReference type="STRING" id="1449351.RISW2_01525"/>
<dbReference type="eggNOG" id="ENOG502Z84R">
    <property type="taxonomic scope" value="Bacteria"/>
</dbReference>
<protein>
    <submittedName>
        <fullName evidence="1">Uncharacterized protein</fullName>
    </submittedName>
</protein>